<feature type="transmembrane region" description="Helical" evidence="7">
    <location>
        <begin position="12"/>
        <end position="30"/>
    </location>
</feature>
<feature type="transmembrane region" description="Helical" evidence="7">
    <location>
        <begin position="76"/>
        <end position="95"/>
    </location>
</feature>
<feature type="transmembrane region" description="Helical" evidence="7">
    <location>
        <begin position="50"/>
        <end position="69"/>
    </location>
</feature>
<keyword evidence="4 7" id="KW-0812">Transmembrane</keyword>
<comment type="similarity">
    <text evidence="2">Belongs to the DoxX family.</text>
</comment>
<organism evidence="8">
    <name type="scientific">uncultured Sulfurovum sp</name>
    <dbReference type="NCBI Taxonomy" id="269237"/>
    <lineage>
        <taxon>Bacteria</taxon>
        <taxon>Pseudomonadati</taxon>
        <taxon>Campylobacterota</taxon>
        <taxon>Epsilonproteobacteria</taxon>
        <taxon>Campylobacterales</taxon>
        <taxon>Sulfurovaceae</taxon>
        <taxon>Sulfurovum</taxon>
        <taxon>environmental samples</taxon>
    </lineage>
</organism>
<sequence length="133" mass="14436">MKTFENDDLGKLILRLMIGGLMLFHGVAKLQNGVGFIEDKLLDHGLPTVIAYGIYIAEVVAPILIILGLKVRLSAFTIVFAMIGAIYLVHMNDIWTLSRGGAWGIEVQLMFLLGALAIMFLGSGKYVVQGKGS</sequence>
<proteinExistence type="inferred from homology"/>
<evidence type="ECO:0000313" key="8">
    <source>
        <dbReference type="EMBL" id="CAA6817910.1"/>
    </source>
</evidence>
<keyword evidence="3" id="KW-1003">Cell membrane</keyword>
<dbReference type="Pfam" id="PF07681">
    <property type="entry name" value="DoxX"/>
    <property type="match status" value="1"/>
</dbReference>
<reference evidence="8" key="1">
    <citation type="submission" date="2020-01" db="EMBL/GenBank/DDBJ databases">
        <authorList>
            <person name="Meier V. D."/>
            <person name="Meier V D."/>
        </authorList>
    </citation>
    <scope>NUCLEOTIDE SEQUENCE</scope>
    <source>
        <strain evidence="8">HLG_WM_MAG_01</strain>
    </source>
</reference>
<dbReference type="PANTHER" id="PTHR33452">
    <property type="entry name" value="OXIDOREDUCTASE CATD-RELATED"/>
    <property type="match status" value="1"/>
</dbReference>
<accession>A0A6S6TMQ7</accession>
<keyword evidence="6 7" id="KW-0472">Membrane</keyword>
<evidence type="ECO:0000256" key="1">
    <source>
        <dbReference type="ARBA" id="ARBA00004651"/>
    </source>
</evidence>
<evidence type="ECO:0000256" key="2">
    <source>
        <dbReference type="ARBA" id="ARBA00006679"/>
    </source>
</evidence>
<dbReference type="AlphaFoldDB" id="A0A6S6TMQ7"/>
<evidence type="ECO:0000256" key="6">
    <source>
        <dbReference type="ARBA" id="ARBA00023136"/>
    </source>
</evidence>
<evidence type="ECO:0000256" key="3">
    <source>
        <dbReference type="ARBA" id="ARBA00022475"/>
    </source>
</evidence>
<dbReference type="EMBL" id="CACVAS010000105">
    <property type="protein sequence ID" value="CAA6817910.1"/>
    <property type="molecule type" value="Genomic_DNA"/>
</dbReference>
<evidence type="ECO:0000256" key="4">
    <source>
        <dbReference type="ARBA" id="ARBA00022692"/>
    </source>
</evidence>
<dbReference type="PANTHER" id="PTHR33452:SF1">
    <property type="entry name" value="INNER MEMBRANE PROTEIN YPHA-RELATED"/>
    <property type="match status" value="1"/>
</dbReference>
<evidence type="ECO:0000256" key="5">
    <source>
        <dbReference type="ARBA" id="ARBA00022989"/>
    </source>
</evidence>
<dbReference type="InterPro" id="IPR051907">
    <property type="entry name" value="DoxX-like_oxidoreductase"/>
</dbReference>
<evidence type="ECO:0000256" key="7">
    <source>
        <dbReference type="SAM" id="Phobius"/>
    </source>
</evidence>
<comment type="subcellular location">
    <subcellularLocation>
        <location evidence="1">Cell membrane</location>
        <topology evidence="1">Multi-pass membrane protein</topology>
    </subcellularLocation>
</comment>
<dbReference type="GO" id="GO:0005886">
    <property type="term" value="C:plasma membrane"/>
    <property type="evidence" value="ECO:0007669"/>
    <property type="project" value="UniProtKB-SubCell"/>
</dbReference>
<feature type="transmembrane region" description="Helical" evidence="7">
    <location>
        <begin position="107"/>
        <end position="128"/>
    </location>
</feature>
<keyword evidence="5 7" id="KW-1133">Transmembrane helix</keyword>
<protein>
    <submittedName>
        <fullName evidence="8">Putative membrane protein</fullName>
    </submittedName>
</protein>
<dbReference type="InterPro" id="IPR032808">
    <property type="entry name" value="DoxX"/>
</dbReference>
<name>A0A6S6TMQ7_9BACT</name>
<gene>
    <name evidence="8" type="ORF">HELGO_WM4623</name>
</gene>